<feature type="transmembrane region" description="Helical" evidence="1">
    <location>
        <begin position="161"/>
        <end position="183"/>
    </location>
</feature>
<organism evidence="2 4">
    <name type="scientific">Phytophthora fragariae</name>
    <dbReference type="NCBI Taxonomy" id="53985"/>
    <lineage>
        <taxon>Eukaryota</taxon>
        <taxon>Sar</taxon>
        <taxon>Stramenopiles</taxon>
        <taxon>Oomycota</taxon>
        <taxon>Peronosporomycetes</taxon>
        <taxon>Peronosporales</taxon>
        <taxon>Peronosporaceae</taxon>
        <taxon>Phytophthora</taxon>
    </lineage>
</organism>
<proteinExistence type="predicted"/>
<reference evidence="4 5" key="1">
    <citation type="submission" date="2018-08" db="EMBL/GenBank/DDBJ databases">
        <title>Genomic investigation of the strawberry pathogen Phytophthora fragariae indicates pathogenicity is determined by transcriptional variation in three key races.</title>
        <authorList>
            <person name="Adams T.M."/>
            <person name="Armitage A.D."/>
            <person name="Sobczyk M.K."/>
            <person name="Bates H.J."/>
            <person name="Dunwell J.M."/>
            <person name="Nellist C.F."/>
            <person name="Harrison R.J."/>
        </authorList>
    </citation>
    <scope>NUCLEOTIDE SEQUENCE [LARGE SCALE GENOMIC DNA]</scope>
    <source>
        <strain evidence="3 5">NOV-71</strain>
        <strain evidence="2 4">NOV-9</strain>
    </source>
</reference>
<keyword evidence="1" id="KW-1133">Transmembrane helix</keyword>
<evidence type="ECO:0000313" key="4">
    <source>
        <dbReference type="Proteomes" id="UP000429523"/>
    </source>
</evidence>
<keyword evidence="1" id="KW-0812">Transmembrane</keyword>
<gene>
    <name evidence="3" type="ORF">PF007_g29345</name>
    <name evidence="2" type="ORF">PF009_g30625</name>
</gene>
<evidence type="ECO:0000313" key="3">
    <source>
        <dbReference type="EMBL" id="KAE9064012.1"/>
    </source>
</evidence>
<evidence type="ECO:0000313" key="2">
    <source>
        <dbReference type="EMBL" id="KAE8919062.1"/>
    </source>
</evidence>
<dbReference type="EMBL" id="QXFZ01004509">
    <property type="protein sequence ID" value="KAE9064012.1"/>
    <property type="molecule type" value="Genomic_DNA"/>
</dbReference>
<accession>A0A6A3DBY0</accession>
<evidence type="ECO:0000256" key="1">
    <source>
        <dbReference type="SAM" id="Phobius"/>
    </source>
</evidence>
<protein>
    <submittedName>
        <fullName evidence="2">Uncharacterized protein</fullName>
    </submittedName>
</protein>
<feature type="transmembrane region" description="Helical" evidence="1">
    <location>
        <begin position="101"/>
        <end position="121"/>
    </location>
</feature>
<dbReference type="EMBL" id="QXGF01005017">
    <property type="protein sequence ID" value="KAE8919062.1"/>
    <property type="molecule type" value="Genomic_DNA"/>
</dbReference>
<name>A0A6A3DBY0_9STRA</name>
<dbReference type="AlphaFoldDB" id="A0A6A3DBY0"/>
<sequence>MVQMLLMRVISLYQMMIHKHSVLLTQIWAYRCQNSRMQVVYLAEVTYHLIFRSDLYYLGLTTGTLTVEVVANLTFSFFVLPYINLLKARSGGQQLDRHFRLTWETMQILITPCITALLMTVRETSLSFVVDWNGEMQRKTMVPGAKYCKLNDSYIPLNVNLAVVVLAISTALDLIAFAVSFIIQKRSQYWENVRSFASSVSRRTSSTYAVRDASRRPSQGPAITLDEVVKPVQALRTFEQHYLGSPFTKLFKDCDDFAYMAFVGKRCTAIEALLLTCYLFYGQYVYQAGSVVQLLMVRLIPPKLLRP</sequence>
<comment type="caution">
    <text evidence="2">The sequence shown here is derived from an EMBL/GenBank/DDBJ whole genome shotgun (WGS) entry which is preliminary data.</text>
</comment>
<evidence type="ECO:0000313" key="5">
    <source>
        <dbReference type="Proteomes" id="UP000441208"/>
    </source>
</evidence>
<keyword evidence="1" id="KW-0472">Membrane</keyword>
<feature type="transmembrane region" description="Helical" evidence="1">
    <location>
        <begin position="55"/>
        <end position="80"/>
    </location>
</feature>
<dbReference type="Proteomes" id="UP000441208">
    <property type="component" value="Unassembled WGS sequence"/>
</dbReference>
<dbReference type="Proteomes" id="UP000429523">
    <property type="component" value="Unassembled WGS sequence"/>
</dbReference>